<dbReference type="InterPro" id="IPR020845">
    <property type="entry name" value="AMP-binding_CS"/>
</dbReference>
<dbReference type="Gene3D" id="3.30.300.30">
    <property type="match status" value="1"/>
</dbReference>
<dbReference type="PANTHER" id="PTHR43767:SF10">
    <property type="entry name" value="SURFACTIN SYNTHASE SUBUNIT 1"/>
    <property type="match status" value="1"/>
</dbReference>
<reference evidence="3" key="2">
    <citation type="submission" date="2020-09" db="EMBL/GenBank/DDBJ databases">
        <authorList>
            <person name="Sun Q."/>
            <person name="Sedlacek I."/>
        </authorList>
    </citation>
    <scope>NUCLEOTIDE SEQUENCE</scope>
    <source>
        <strain evidence="3">CCM 7684</strain>
    </source>
</reference>
<protein>
    <submittedName>
        <fullName evidence="3">Long-chain-fatty-acid--CoA ligase</fullName>
    </submittedName>
</protein>
<dbReference type="Pfam" id="PF13193">
    <property type="entry name" value="AMP-binding_C"/>
    <property type="match status" value="1"/>
</dbReference>
<dbReference type="SUPFAM" id="SSF56801">
    <property type="entry name" value="Acetyl-CoA synthetase-like"/>
    <property type="match status" value="1"/>
</dbReference>
<dbReference type="AlphaFoldDB" id="A0A8J2YAM2"/>
<evidence type="ECO:0000313" key="4">
    <source>
        <dbReference type="Proteomes" id="UP000602745"/>
    </source>
</evidence>
<dbReference type="InterPro" id="IPR045851">
    <property type="entry name" value="AMP-bd_C_sf"/>
</dbReference>
<name>A0A8J2YAM2_9RHOB</name>
<comment type="caution">
    <text evidence="3">The sequence shown here is derived from an EMBL/GenBank/DDBJ whole genome shotgun (WGS) entry which is preliminary data.</text>
</comment>
<keyword evidence="4" id="KW-1185">Reference proteome</keyword>
<dbReference type="InterPro" id="IPR025110">
    <property type="entry name" value="AMP-bd_C"/>
</dbReference>
<dbReference type="PANTHER" id="PTHR43767">
    <property type="entry name" value="LONG-CHAIN-FATTY-ACID--COA LIGASE"/>
    <property type="match status" value="1"/>
</dbReference>
<keyword evidence="3" id="KW-0436">Ligase</keyword>
<accession>A0A8J2YAM2</accession>
<evidence type="ECO:0000259" key="2">
    <source>
        <dbReference type="Pfam" id="PF13193"/>
    </source>
</evidence>
<evidence type="ECO:0000259" key="1">
    <source>
        <dbReference type="Pfam" id="PF00501"/>
    </source>
</evidence>
<dbReference type="Proteomes" id="UP000602745">
    <property type="component" value="Unassembled WGS sequence"/>
</dbReference>
<sequence length="524" mass="56629">MAMRVERFLEDSAARHPAKTALVAGGRRISFAELDRETGRFAAGLIALGFQRGDRAVIFMDNAWEAVVAIFGVLKAGGVFSPVNASTKADKLGYILGNCRASTLITQHRLAPVAQEAASATPSVTITVVANAPEGTCPAGAERFEAMTSGEYGDRPKRFAGIEIDLAMLVYTSGSTGFPKGVMMTHQNVVAAASSITTYLENTADDIILNALPISFDYGLYQVLMAMKLGATLVLEKSFTFPAAIFKRVAEEKVTGLPLVPTMAAIVLQMRDLKPGDYPTLRYITNTAAALPPAHIDRLRQLFPSATVYSMYGLTECKRCTYLPPAELDRRAGSVGIAIPGTEAYVVDETGRRVGPNVVGELVIRGPHVMKGYWENEEATAKALRSGPFPWEKVLHTGDLFRTDADGFLYFVGRKDDIIKTKGEKVSPKEVENVLYALAGVREAAVIGVPDPILGEALRAVIALEPGAGLTEADIARHCVRNLEDFMVPRQFDFHDELPKTDTGKISRRLVAELSLCGMTEAAE</sequence>
<dbReference type="InterPro" id="IPR000873">
    <property type="entry name" value="AMP-dep_synth/lig_dom"/>
</dbReference>
<evidence type="ECO:0000313" key="3">
    <source>
        <dbReference type="EMBL" id="GGE29758.1"/>
    </source>
</evidence>
<dbReference type="GO" id="GO:0016877">
    <property type="term" value="F:ligase activity, forming carbon-sulfur bonds"/>
    <property type="evidence" value="ECO:0007669"/>
    <property type="project" value="UniProtKB-ARBA"/>
</dbReference>
<organism evidence="3 4">
    <name type="scientific">Agaricicola taiwanensis</name>
    <dbReference type="NCBI Taxonomy" id="591372"/>
    <lineage>
        <taxon>Bacteria</taxon>
        <taxon>Pseudomonadati</taxon>
        <taxon>Pseudomonadota</taxon>
        <taxon>Alphaproteobacteria</taxon>
        <taxon>Rhodobacterales</taxon>
        <taxon>Paracoccaceae</taxon>
        <taxon>Agaricicola</taxon>
    </lineage>
</organism>
<dbReference type="InterPro" id="IPR050237">
    <property type="entry name" value="ATP-dep_AMP-bd_enzyme"/>
</dbReference>
<dbReference type="Gene3D" id="3.40.50.12780">
    <property type="entry name" value="N-terminal domain of ligase-like"/>
    <property type="match status" value="1"/>
</dbReference>
<dbReference type="InterPro" id="IPR042099">
    <property type="entry name" value="ANL_N_sf"/>
</dbReference>
<dbReference type="EMBL" id="BMCP01000001">
    <property type="protein sequence ID" value="GGE29758.1"/>
    <property type="molecule type" value="Genomic_DNA"/>
</dbReference>
<dbReference type="PROSITE" id="PS00455">
    <property type="entry name" value="AMP_BINDING"/>
    <property type="match status" value="1"/>
</dbReference>
<gene>
    <name evidence="3" type="ORF">GCM10007276_03730</name>
</gene>
<proteinExistence type="predicted"/>
<feature type="domain" description="AMP-dependent synthetase/ligase" evidence="1">
    <location>
        <begin position="9"/>
        <end position="374"/>
    </location>
</feature>
<dbReference type="Pfam" id="PF00501">
    <property type="entry name" value="AMP-binding"/>
    <property type="match status" value="1"/>
</dbReference>
<feature type="domain" description="AMP-binding enzyme C-terminal" evidence="2">
    <location>
        <begin position="430"/>
        <end position="505"/>
    </location>
</feature>
<reference evidence="3" key="1">
    <citation type="journal article" date="2014" name="Int. J. Syst. Evol. Microbiol.">
        <title>Complete genome sequence of Corynebacterium casei LMG S-19264T (=DSM 44701T), isolated from a smear-ripened cheese.</title>
        <authorList>
            <consortium name="US DOE Joint Genome Institute (JGI-PGF)"/>
            <person name="Walter F."/>
            <person name="Albersmeier A."/>
            <person name="Kalinowski J."/>
            <person name="Ruckert C."/>
        </authorList>
    </citation>
    <scope>NUCLEOTIDE SEQUENCE</scope>
    <source>
        <strain evidence="3">CCM 7684</strain>
    </source>
</reference>